<keyword evidence="2" id="KW-0472">Membrane</keyword>
<feature type="transmembrane region" description="Helical" evidence="2">
    <location>
        <begin position="40"/>
        <end position="61"/>
    </location>
</feature>
<dbReference type="OrthoDB" id="3847604at2"/>
<dbReference type="GO" id="GO:0005576">
    <property type="term" value="C:extracellular region"/>
    <property type="evidence" value="ECO:0007669"/>
    <property type="project" value="TreeGrafter"/>
</dbReference>
<keyword evidence="4" id="KW-1185">Reference proteome</keyword>
<gene>
    <name evidence="3" type="ORF">SAMN05216561_103149</name>
</gene>
<dbReference type="Proteomes" id="UP000198649">
    <property type="component" value="Unassembled WGS sequence"/>
</dbReference>
<organism evidence="3 4">
    <name type="scientific">Nocardioides psychrotolerans</name>
    <dbReference type="NCBI Taxonomy" id="1005945"/>
    <lineage>
        <taxon>Bacteria</taxon>
        <taxon>Bacillati</taxon>
        <taxon>Actinomycetota</taxon>
        <taxon>Actinomycetes</taxon>
        <taxon>Propionibacteriales</taxon>
        <taxon>Nocardioidaceae</taxon>
        <taxon>Nocardioides</taxon>
    </lineage>
</organism>
<keyword evidence="2" id="KW-0812">Transmembrane</keyword>
<dbReference type="STRING" id="1005945.SAMN05216561_103149"/>
<dbReference type="Pfam" id="PF05108">
    <property type="entry name" value="T7SS_ESX1_EccB"/>
    <property type="match status" value="1"/>
</dbReference>
<evidence type="ECO:0000256" key="2">
    <source>
        <dbReference type="SAM" id="Phobius"/>
    </source>
</evidence>
<dbReference type="InterPro" id="IPR007795">
    <property type="entry name" value="T7SS_EccB"/>
</dbReference>
<dbReference type="PANTHER" id="PTHR40765">
    <property type="entry name" value="ESX-2 SECRETION SYSTEM ATPASE ECCB2"/>
    <property type="match status" value="1"/>
</dbReference>
<evidence type="ECO:0000256" key="1">
    <source>
        <dbReference type="SAM" id="MobiDB-lite"/>
    </source>
</evidence>
<evidence type="ECO:0000313" key="4">
    <source>
        <dbReference type="Proteomes" id="UP000198649"/>
    </source>
</evidence>
<protein>
    <submittedName>
        <fullName evidence="3">Type VII secretion protein EccB</fullName>
    </submittedName>
</protein>
<evidence type="ECO:0000313" key="3">
    <source>
        <dbReference type="EMBL" id="SFH91994.1"/>
    </source>
</evidence>
<dbReference type="PANTHER" id="PTHR40765:SF2">
    <property type="entry name" value="ESX-2 SECRETION SYSTEM ATPASE ECCB2"/>
    <property type="match status" value="1"/>
</dbReference>
<dbReference type="Gene3D" id="3.30.2390.20">
    <property type="entry name" value="Type VII secretion system EccB, repeat 1 domain"/>
    <property type="match status" value="1"/>
</dbReference>
<dbReference type="InterPro" id="IPR044857">
    <property type="entry name" value="T7SS_EccB_R1"/>
</dbReference>
<proteinExistence type="predicted"/>
<dbReference type="RefSeq" id="WP_091110953.1">
    <property type="nucleotide sequence ID" value="NZ_BKAF01000007.1"/>
</dbReference>
<name>A0A1I3DZ12_9ACTN</name>
<accession>A0A1I3DZ12</accession>
<reference evidence="3 4" key="1">
    <citation type="submission" date="2016-10" db="EMBL/GenBank/DDBJ databases">
        <authorList>
            <person name="de Groot N.N."/>
        </authorList>
    </citation>
    <scope>NUCLEOTIDE SEQUENCE [LARGE SCALE GENOMIC DNA]</scope>
    <source>
        <strain evidence="3 4">CGMCC 1.11156</strain>
    </source>
</reference>
<feature type="region of interest" description="Disordered" evidence="1">
    <location>
        <begin position="461"/>
        <end position="498"/>
    </location>
</feature>
<sequence length="498" mass="51964">MATKKDLVEAYSFSRRRLVTAFVSGAPGGREVEPTRPGRTIIGGAALAVLLLAGAAIAGVFKPDVNIDWEQPGLVQSKEKGASYVVLEPDADGNPQVRPVINITSAQLILGEEDSVPEVVPQAEIDTMTPGADIGILGAPVTVPETDDLIQTGWTACTDDGQGLRFDVSDTSRVTAAPDAGLLVKSQGSFYVIAQSRPEGTETSRAYSYELPQNLPGLDNTLRALDLPILEQAKVVSADWLALFPRGGALDFAGFDLAGFGEVSDQAGQGGLPDSARIGDYYEIDAQLFVVTRGGPAQFSEFARAVYLDARLPRVARDLGLTTPPDVTAGVEPYLDAHWPGAALRPVAGEQCARLEPEFGSVPGVVLVELPEDEASAAEIDGGERDVTVDPGKGAFVLSGGWESAQVGEPFVIDAKGYSYALIGTDAVANLGFGDDDAPVVPDSWLELFIEGEALSVDAALCPPTRPEELGQGTADDPSGAPSGAPSADQGGESRSCE</sequence>
<dbReference type="EMBL" id="FOQG01000003">
    <property type="protein sequence ID" value="SFH91994.1"/>
    <property type="molecule type" value="Genomic_DNA"/>
</dbReference>
<keyword evidence="2" id="KW-1133">Transmembrane helix</keyword>
<dbReference type="AlphaFoldDB" id="A0A1I3DZ12"/>